<comment type="caution">
    <text evidence="3">The sequence shown here is derived from an EMBL/GenBank/DDBJ whole genome shotgun (WGS) entry which is preliminary data.</text>
</comment>
<organism evidence="3 4">
    <name type="scientific">Paramuricea clavata</name>
    <name type="common">Red gorgonian</name>
    <name type="synonym">Violescent sea-whip</name>
    <dbReference type="NCBI Taxonomy" id="317549"/>
    <lineage>
        <taxon>Eukaryota</taxon>
        <taxon>Metazoa</taxon>
        <taxon>Cnidaria</taxon>
        <taxon>Anthozoa</taxon>
        <taxon>Octocorallia</taxon>
        <taxon>Malacalcyonacea</taxon>
        <taxon>Plexauridae</taxon>
        <taxon>Paramuricea</taxon>
    </lineage>
</organism>
<dbReference type="InterPro" id="IPR023780">
    <property type="entry name" value="Chromo_domain"/>
</dbReference>
<evidence type="ECO:0000313" key="4">
    <source>
        <dbReference type="Proteomes" id="UP001152795"/>
    </source>
</evidence>
<evidence type="ECO:0000313" key="3">
    <source>
        <dbReference type="EMBL" id="CAB4014404.1"/>
    </source>
</evidence>
<accession>A0A6S7I776</accession>
<dbReference type="CDD" id="cd00024">
    <property type="entry name" value="CD_CSD"/>
    <property type="match status" value="1"/>
</dbReference>
<protein>
    <submittedName>
        <fullName evidence="3">Uncharacterized protein</fullName>
    </submittedName>
</protein>
<dbReference type="GO" id="GO:0005634">
    <property type="term" value="C:nucleus"/>
    <property type="evidence" value="ECO:0007669"/>
    <property type="project" value="UniProtKB-SubCell"/>
</dbReference>
<dbReference type="Proteomes" id="UP001152795">
    <property type="component" value="Unassembled WGS sequence"/>
</dbReference>
<dbReference type="SMART" id="SM00298">
    <property type="entry name" value="CHROMO"/>
    <property type="match status" value="1"/>
</dbReference>
<gene>
    <name evidence="3" type="ORF">PACLA_8A022485</name>
</gene>
<dbReference type="OrthoDB" id="5959797at2759"/>
<sequence length="223" mass="26135">MAARKRNVLDYQQLDSLSSVVLYDTPRKKRKVLPRKYSVERIISKRKIKGEYEYLIKWDGWPLAACSWEPSSHLDEELLRGYEIPPTPHPERLETACRQFYQAIPTSLRSKSVAPTYIPMDLDLWRYIIHGKGRESNHKGFSLYSVKDLAHLRLPEHWWYTLDKYGHGEGRGIQQLKIKPVLSWTPKYQIFKDGKLTDAPQMPIEKLCIDILGRCCNTHNLNI</sequence>
<dbReference type="InterPro" id="IPR000953">
    <property type="entry name" value="Chromo/chromo_shadow_dom"/>
</dbReference>
<dbReference type="PROSITE" id="PS50013">
    <property type="entry name" value="CHROMO_2"/>
    <property type="match status" value="1"/>
</dbReference>
<dbReference type="AlphaFoldDB" id="A0A6S7I776"/>
<keyword evidence="2" id="KW-0539">Nucleus</keyword>
<dbReference type="InterPro" id="IPR016197">
    <property type="entry name" value="Chromo-like_dom_sf"/>
</dbReference>
<comment type="subcellular location">
    <subcellularLocation>
        <location evidence="1">Nucleus</location>
    </subcellularLocation>
</comment>
<proteinExistence type="predicted"/>
<dbReference type="EMBL" id="CACRXK020008287">
    <property type="protein sequence ID" value="CAB4014404.1"/>
    <property type="molecule type" value="Genomic_DNA"/>
</dbReference>
<keyword evidence="4" id="KW-1185">Reference proteome</keyword>
<reference evidence="3" key="1">
    <citation type="submission" date="2020-04" db="EMBL/GenBank/DDBJ databases">
        <authorList>
            <person name="Alioto T."/>
            <person name="Alioto T."/>
            <person name="Gomez Garrido J."/>
        </authorList>
    </citation>
    <scope>NUCLEOTIDE SEQUENCE</scope>
    <source>
        <strain evidence="3">A484AB</strain>
    </source>
</reference>
<dbReference type="Gene3D" id="2.40.50.40">
    <property type="match status" value="1"/>
</dbReference>
<evidence type="ECO:0000256" key="1">
    <source>
        <dbReference type="ARBA" id="ARBA00004123"/>
    </source>
</evidence>
<name>A0A6S7I776_PARCT</name>
<dbReference type="Pfam" id="PF00385">
    <property type="entry name" value="Chromo"/>
    <property type="match status" value="1"/>
</dbReference>
<dbReference type="SUPFAM" id="SSF54160">
    <property type="entry name" value="Chromo domain-like"/>
    <property type="match status" value="1"/>
</dbReference>
<dbReference type="InterPro" id="IPR023779">
    <property type="entry name" value="Chromodomain_CS"/>
</dbReference>
<dbReference type="PROSITE" id="PS00598">
    <property type="entry name" value="CHROMO_1"/>
    <property type="match status" value="1"/>
</dbReference>
<evidence type="ECO:0000256" key="2">
    <source>
        <dbReference type="ARBA" id="ARBA00023242"/>
    </source>
</evidence>